<dbReference type="AlphaFoldDB" id="A0A5B2VJ07"/>
<keyword evidence="1" id="KW-0812">Transmembrane</keyword>
<evidence type="ECO:0000313" key="3">
    <source>
        <dbReference type="Proteomes" id="UP000324611"/>
    </source>
</evidence>
<dbReference type="RefSeq" id="WP_149840742.1">
    <property type="nucleotide sequence ID" value="NZ_VUOC01000004.1"/>
</dbReference>
<comment type="caution">
    <text evidence="2">The sequence shown here is derived from an EMBL/GenBank/DDBJ whole genome shotgun (WGS) entry which is preliminary data.</text>
</comment>
<sequence>MKAATQRKIIRWIHIILSIPILGYIYGPVASMPAAANAVRFVFLPVVIISGFWMWLGHKLRKKGKGVVKDAGKVMAAVM</sequence>
<accession>A0A5B2VJ07</accession>
<dbReference type="Proteomes" id="UP000324611">
    <property type="component" value="Unassembled WGS sequence"/>
</dbReference>
<feature type="transmembrane region" description="Helical" evidence="1">
    <location>
        <begin position="38"/>
        <end position="56"/>
    </location>
</feature>
<name>A0A5B2VJ07_9BACT</name>
<evidence type="ECO:0000313" key="2">
    <source>
        <dbReference type="EMBL" id="KAA2239563.1"/>
    </source>
</evidence>
<proteinExistence type="predicted"/>
<keyword evidence="1" id="KW-1133">Transmembrane helix</keyword>
<evidence type="ECO:0000256" key="1">
    <source>
        <dbReference type="SAM" id="Phobius"/>
    </source>
</evidence>
<keyword evidence="3" id="KW-1185">Reference proteome</keyword>
<evidence type="ECO:0008006" key="4">
    <source>
        <dbReference type="Google" id="ProtNLM"/>
    </source>
</evidence>
<reference evidence="2 3" key="2">
    <citation type="submission" date="2019-09" db="EMBL/GenBank/DDBJ databases">
        <authorList>
            <person name="Jin C."/>
        </authorList>
    </citation>
    <scope>NUCLEOTIDE SEQUENCE [LARGE SCALE GENOMIC DNA]</scope>
    <source>
        <strain evidence="2 3">BN140078</strain>
    </source>
</reference>
<gene>
    <name evidence="2" type="ORF">F0L74_25535</name>
</gene>
<protein>
    <recommendedName>
        <fullName evidence="4">PepSY-associated transmembrane protein</fullName>
    </recommendedName>
</protein>
<reference evidence="2 3" key="1">
    <citation type="submission" date="2019-09" db="EMBL/GenBank/DDBJ databases">
        <title>Chitinophaga ginsengihumi sp. nov., isolated from soil of ginseng rhizosphere.</title>
        <authorList>
            <person name="Lee J."/>
        </authorList>
    </citation>
    <scope>NUCLEOTIDE SEQUENCE [LARGE SCALE GENOMIC DNA]</scope>
    <source>
        <strain evidence="2 3">BN140078</strain>
    </source>
</reference>
<keyword evidence="1" id="KW-0472">Membrane</keyword>
<feature type="transmembrane region" description="Helical" evidence="1">
    <location>
        <begin position="9"/>
        <end position="26"/>
    </location>
</feature>
<organism evidence="2 3">
    <name type="scientific">Chitinophaga agrisoli</name>
    <dbReference type="NCBI Taxonomy" id="2607653"/>
    <lineage>
        <taxon>Bacteria</taxon>
        <taxon>Pseudomonadati</taxon>
        <taxon>Bacteroidota</taxon>
        <taxon>Chitinophagia</taxon>
        <taxon>Chitinophagales</taxon>
        <taxon>Chitinophagaceae</taxon>
        <taxon>Chitinophaga</taxon>
    </lineage>
</organism>
<dbReference type="EMBL" id="VUOC01000004">
    <property type="protein sequence ID" value="KAA2239563.1"/>
    <property type="molecule type" value="Genomic_DNA"/>
</dbReference>